<evidence type="ECO:0000256" key="1">
    <source>
        <dbReference type="SAM" id="Phobius"/>
    </source>
</evidence>
<dbReference type="EMBL" id="JBEZVE010000001">
    <property type="protein sequence ID" value="MEU3779397.1"/>
    <property type="molecule type" value="Genomic_DNA"/>
</dbReference>
<keyword evidence="3" id="KW-1185">Reference proteome</keyword>
<reference evidence="2 3" key="1">
    <citation type="submission" date="2024-06" db="EMBL/GenBank/DDBJ databases">
        <title>The Natural Products Discovery Center: Release of the First 8490 Sequenced Strains for Exploring Actinobacteria Biosynthetic Diversity.</title>
        <authorList>
            <person name="Kalkreuter E."/>
            <person name="Kautsar S.A."/>
            <person name="Yang D."/>
            <person name="Bader C.D."/>
            <person name="Teijaro C.N."/>
            <person name="Fluegel L."/>
            <person name="Davis C.M."/>
            <person name="Simpson J.R."/>
            <person name="Lauterbach L."/>
            <person name="Steele A.D."/>
            <person name="Gui C."/>
            <person name="Meng S."/>
            <person name="Li G."/>
            <person name="Viehrig K."/>
            <person name="Ye F."/>
            <person name="Su P."/>
            <person name="Kiefer A.F."/>
            <person name="Nichols A."/>
            <person name="Cepeda A.J."/>
            <person name="Yan W."/>
            <person name="Fan B."/>
            <person name="Jiang Y."/>
            <person name="Adhikari A."/>
            <person name="Zheng C.-J."/>
            <person name="Schuster L."/>
            <person name="Cowan T.M."/>
            <person name="Smanski M.J."/>
            <person name="Chevrette M.G."/>
            <person name="De Carvalho L.P.S."/>
            <person name="Shen B."/>
        </authorList>
    </citation>
    <scope>NUCLEOTIDE SEQUENCE [LARGE SCALE GENOMIC DNA]</scope>
    <source>
        <strain evidence="2 3">NPDC033843</strain>
    </source>
</reference>
<evidence type="ECO:0000313" key="2">
    <source>
        <dbReference type="EMBL" id="MEU3779397.1"/>
    </source>
</evidence>
<keyword evidence="1" id="KW-0812">Transmembrane</keyword>
<organism evidence="2 3">
    <name type="scientific">Streptomyces sp. 900129855</name>
    <dbReference type="NCBI Taxonomy" id="3155129"/>
    <lineage>
        <taxon>Bacteria</taxon>
        <taxon>Bacillati</taxon>
        <taxon>Actinomycetota</taxon>
        <taxon>Actinomycetes</taxon>
        <taxon>Kitasatosporales</taxon>
        <taxon>Streptomycetaceae</taxon>
        <taxon>Streptomyces</taxon>
    </lineage>
</organism>
<comment type="caution">
    <text evidence="2">The sequence shown here is derived from an EMBL/GenBank/DDBJ whole genome shotgun (WGS) entry which is preliminary data.</text>
</comment>
<proteinExistence type="predicted"/>
<dbReference type="Proteomes" id="UP001550739">
    <property type="component" value="Unassembled WGS sequence"/>
</dbReference>
<dbReference type="RefSeq" id="WP_334583675.1">
    <property type="nucleotide sequence ID" value="NZ_JBEZVE010000001.1"/>
</dbReference>
<sequence>MTDRTAADLRRQIEQTRHQLGATVEELASKADIRGRTRARAADLMDRAGAMTVQLRSTASQAGHQVQERASRATDTVHAVQHRATHAGHAVEDRAPAPVRGPVRFAMRHPRPIVIVGAAGVALVAAGWLGRRRARR</sequence>
<keyword evidence="1" id="KW-0472">Membrane</keyword>
<gene>
    <name evidence="2" type="ORF">AB0E89_02185</name>
</gene>
<feature type="transmembrane region" description="Helical" evidence="1">
    <location>
        <begin position="112"/>
        <end position="130"/>
    </location>
</feature>
<accession>A0ABV2ZA21</accession>
<name>A0ABV2ZA21_9ACTN</name>
<evidence type="ECO:0000313" key="3">
    <source>
        <dbReference type="Proteomes" id="UP001550739"/>
    </source>
</evidence>
<dbReference type="Pfam" id="PF12277">
    <property type="entry name" value="DUF3618"/>
    <property type="match status" value="1"/>
</dbReference>
<protein>
    <submittedName>
        <fullName evidence="2">DUF3618 domain-containing protein</fullName>
    </submittedName>
</protein>
<keyword evidence="1" id="KW-1133">Transmembrane helix</keyword>
<dbReference type="InterPro" id="IPR022062">
    <property type="entry name" value="DUF3618"/>
</dbReference>